<protein>
    <submittedName>
        <fullName evidence="1">Uncharacterized protein</fullName>
    </submittedName>
</protein>
<name>A0A9Q5GPL6_CLOBE</name>
<evidence type="ECO:0000313" key="2">
    <source>
        <dbReference type="Proteomes" id="UP000821656"/>
    </source>
</evidence>
<accession>A0A9Q5GPL6</accession>
<dbReference type="Proteomes" id="UP000821656">
    <property type="component" value="Unassembled WGS sequence"/>
</dbReference>
<proteinExistence type="predicted"/>
<dbReference type="RefSeq" id="WP_173712741.1">
    <property type="nucleotide sequence ID" value="NZ_JABAEA010000053.1"/>
</dbReference>
<gene>
    <name evidence="1" type="ORF">DFH45_004888</name>
</gene>
<comment type="caution">
    <text evidence="1">The sequence shown here is derived from an EMBL/GenBank/DDBJ whole genome shotgun (WGS) entry which is preliminary data.</text>
</comment>
<dbReference type="AlphaFoldDB" id="A0A9Q5GPL6"/>
<reference evidence="1" key="1">
    <citation type="submission" date="2020-05" db="EMBL/GenBank/DDBJ databases">
        <title>Genomic insights into acetone-butanol-ethanol (ABE) fermentation by sequencing solventogenic clostridia strains.</title>
        <authorList>
            <person name="Brown S."/>
        </authorList>
    </citation>
    <scope>NUCLEOTIDE SEQUENCE</scope>
    <source>
        <strain evidence="1">DJ126</strain>
    </source>
</reference>
<sequence length="56" mass="6529">MMIITVEKFNIKNNIKNNIKLIVLELRHNQKIRSQSAKPIFHHATSANYTNRPPAM</sequence>
<organism evidence="1 2">
    <name type="scientific">Clostridium beijerinckii</name>
    <name type="common">Clostridium MP</name>
    <dbReference type="NCBI Taxonomy" id="1520"/>
    <lineage>
        <taxon>Bacteria</taxon>
        <taxon>Bacillati</taxon>
        <taxon>Bacillota</taxon>
        <taxon>Clostridia</taxon>
        <taxon>Eubacteriales</taxon>
        <taxon>Clostridiaceae</taxon>
        <taxon>Clostridium</taxon>
    </lineage>
</organism>
<dbReference type="EMBL" id="JABSXK010000001">
    <property type="protein sequence ID" value="NRV11925.1"/>
    <property type="molecule type" value="Genomic_DNA"/>
</dbReference>
<evidence type="ECO:0000313" key="1">
    <source>
        <dbReference type="EMBL" id="NRV11925.1"/>
    </source>
</evidence>